<protein>
    <submittedName>
        <fullName evidence="2">Uncharacterized protein</fullName>
    </submittedName>
</protein>
<evidence type="ECO:0000313" key="2">
    <source>
        <dbReference type="EMBL" id="SVD42677.1"/>
    </source>
</evidence>
<accession>A0A382V8C5</accession>
<feature type="transmembrane region" description="Helical" evidence="1">
    <location>
        <begin position="141"/>
        <end position="166"/>
    </location>
</feature>
<evidence type="ECO:0000256" key="1">
    <source>
        <dbReference type="SAM" id="Phobius"/>
    </source>
</evidence>
<name>A0A382V8C5_9ZZZZ</name>
<keyword evidence="1" id="KW-0812">Transmembrane</keyword>
<dbReference type="EMBL" id="UINC01149921">
    <property type="protein sequence ID" value="SVD42677.1"/>
    <property type="molecule type" value="Genomic_DNA"/>
</dbReference>
<gene>
    <name evidence="2" type="ORF">METZ01_LOCUS395531</name>
</gene>
<keyword evidence="1" id="KW-0472">Membrane</keyword>
<reference evidence="2" key="1">
    <citation type="submission" date="2018-05" db="EMBL/GenBank/DDBJ databases">
        <authorList>
            <person name="Lanie J.A."/>
            <person name="Ng W.-L."/>
            <person name="Kazmierczak K.M."/>
            <person name="Andrzejewski T.M."/>
            <person name="Davidsen T.M."/>
            <person name="Wayne K.J."/>
            <person name="Tettelin H."/>
            <person name="Glass J.I."/>
            <person name="Rusch D."/>
            <person name="Podicherti R."/>
            <person name="Tsui H.-C.T."/>
            <person name="Winkler M.E."/>
        </authorList>
    </citation>
    <scope>NUCLEOTIDE SEQUENCE</scope>
</reference>
<dbReference type="AlphaFoldDB" id="A0A382V8C5"/>
<proteinExistence type="predicted"/>
<feature type="transmembrane region" description="Helical" evidence="1">
    <location>
        <begin position="39"/>
        <end position="57"/>
    </location>
</feature>
<sequence>MKRYTKGLIAGILLTASALPLIAQEDASGLTLEKDGEQVLIPLGEWVGVSSIYYPWVKVVRGIYLGMTVDALRIQEKGESFEREIPMDKIGSIFRGKTKSTKEYVGDTARFGCLVSLGIGGSITVIFLIASGLDLEALPGIFMFGGFLTVASSIFTVPGGILLGFIRAGVAEGKAVEYVIGDGEWVIVK</sequence>
<organism evidence="2">
    <name type="scientific">marine metagenome</name>
    <dbReference type="NCBI Taxonomy" id="408172"/>
    <lineage>
        <taxon>unclassified sequences</taxon>
        <taxon>metagenomes</taxon>
        <taxon>ecological metagenomes</taxon>
    </lineage>
</organism>
<feature type="transmembrane region" description="Helical" evidence="1">
    <location>
        <begin position="109"/>
        <end position="129"/>
    </location>
</feature>
<keyword evidence="1" id="KW-1133">Transmembrane helix</keyword>